<dbReference type="EMBL" id="AP015039">
    <property type="protein sequence ID" value="BAT89315.1"/>
    <property type="molecule type" value="Genomic_DNA"/>
</dbReference>
<accession>A0A0S3S8Z9</accession>
<name>A0A0S3S8Z9_PHAAN</name>
<feature type="signal peptide" evidence="1">
    <location>
        <begin position="1"/>
        <end position="20"/>
    </location>
</feature>
<dbReference type="AlphaFoldDB" id="A0A0S3S8Z9"/>
<protein>
    <recommendedName>
        <fullName evidence="4">Secreted protein</fullName>
    </recommendedName>
</protein>
<evidence type="ECO:0000313" key="2">
    <source>
        <dbReference type="EMBL" id="BAT89315.1"/>
    </source>
</evidence>
<gene>
    <name evidence="2" type="primary">Vigan.06G024200</name>
    <name evidence="2" type="ORF">VIGAN_06024200</name>
</gene>
<organism evidence="2 3">
    <name type="scientific">Vigna angularis var. angularis</name>
    <dbReference type="NCBI Taxonomy" id="157739"/>
    <lineage>
        <taxon>Eukaryota</taxon>
        <taxon>Viridiplantae</taxon>
        <taxon>Streptophyta</taxon>
        <taxon>Embryophyta</taxon>
        <taxon>Tracheophyta</taxon>
        <taxon>Spermatophyta</taxon>
        <taxon>Magnoliopsida</taxon>
        <taxon>eudicotyledons</taxon>
        <taxon>Gunneridae</taxon>
        <taxon>Pentapetalae</taxon>
        <taxon>rosids</taxon>
        <taxon>fabids</taxon>
        <taxon>Fabales</taxon>
        <taxon>Fabaceae</taxon>
        <taxon>Papilionoideae</taxon>
        <taxon>50 kb inversion clade</taxon>
        <taxon>NPAAA clade</taxon>
        <taxon>indigoferoid/millettioid clade</taxon>
        <taxon>Phaseoleae</taxon>
        <taxon>Vigna</taxon>
    </lineage>
</organism>
<proteinExistence type="predicted"/>
<keyword evidence="1" id="KW-0732">Signal</keyword>
<feature type="chain" id="PRO_5006618023" description="Secreted protein" evidence="1">
    <location>
        <begin position="21"/>
        <end position="148"/>
    </location>
</feature>
<sequence length="148" mass="16085">MCHEQIGGALTCLLLQFVSALHPSPFQNNGSIFFSPPGLLQHVLIPALCSRLLDGCFPLLPSSIWASSSIPTFLSCSHAFSSSPACVLFLFGQCFFKVLHREHHSSFFAHGCSSFAPLIIMLPLHSISAGSRTCCCYIYSPCSSFQPK</sequence>
<reference evidence="2 3" key="1">
    <citation type="journal article" date="2015" name="Sci. Rep.">
        <title>The power of single molecule real-time sequencing technology in the de novo assembly of a eukaryotic genome.</title>
        <authorList>
            <person name="Sakai H."/>
            <person name="Naito K."/>
            <person name="Ogiso-Tanaka E."/>
            <person name="Takahashi Y."/>
            <person name="Iseki K."/>
            <person name="Muto C."/>
            <person name="Satou K."/>
            <person name="Teruya K."/>
            <person name="Shiroma A."/>
            <person name="Shimoji M."/>
            <person name="Hirano T."/>
            <person name="Itoh T."/>
            <person name="Kaga A."/>
            <person name="Tomooka N."/>
        </authorList>
    </citation>
    <scope>NUCLEOTIDE SEQUENCE [LARGE SCALE GENOMIC DNA]</scope>
    <source>
        <strain evidence="3">cv. Shumari</strain>
    </source>
</reference>
<dbReference type="Proteomes" id="UP000291084">
    <property type="component" value="Chromosome 6"/>
</dbReference>
<evidence type="ECO:0000313" key="3">
    <source>
        <dbReference type="Proteomes" id="UP000291084"/>
    </source>
</evidence>
<evidence type="ECO:0000256" key="1">
    <source>
        <dbReference type="SAM" id="SignalP"/>
    </source>
</evidence>
<evidence type="ECO:0008006" key="4">
    <source>
        <dbReference type="Google" id="ProtNLM"/>
    </source>
</evidence>
<keyword evidence="3" id="KW-1185">Reference proteome</keyword>